<accession>A0A1F5SNA1</accession>
<evidence type="ECO:0000313" key="1">
    <source>
        <dbReference type="EMBL" id="OGF28164.1"/>
    </source>
</evidence>
<dbReference type="Proteomes" id="UP000178367">
    <property type="component" value="Unassembled WGS sequence"/>
</dbReference>
<gene>
    <name evidence="1" type="ORF">A2227_06725</name>
</gene>
<reference evidence="1 2" key="1">
    <citation type="journal article" date="2016" name="Nat. Commun.">
        <title>Thousands of microbial genomes shed light on interconnected biogeochemical processes in an aquifer system.</title>
        <authorList>
            <person name="Anantharaman K."/>
            <person name="Brown C.T."/>
            <person name="Hug L.A."/>
            <person name="Sharon I."/>
            <person name="Castelle C.J."/>
            <person name="Probst A.J."/>
            <person name="Thomas B.C."/>
            <person name="Singh A."/>
            <person name="Wilkins M.J."/>
            <person name="Karaoz U."/>
            <person name="Brodie E.L."/>
            <person name="Williams K.H."/>
            <person name="Hubbard S.S."/>
            <person name="Banfield J.F."/>
        </authorList>
    </citation>
    <scope>NUCLEOTIDE SEQUENCE [LARGE SCALE GENOMIC DNA]</scope>
</reference>
<sequence length="272" mass="30062">MIIVKNNFKNMLSNMLSDRPNLNHTSTIIDTARHDKPESRYILAIAGSLIAYAGRDPLFYAELKRLTGDMDHGSAEPIRFNDPSPLFIPPDTDTAVERAGWLAARLEENIWADGDGIKAGLRAGVRDLESPDPRQLIVGIAGVAIPGVTLGLIKRRRRLSVILDPDLARAAPAWIIAEKTARASLGILSLSLALVRHDIKKIEPELADWFYGEKEIALYRTDNFGFVKNELEKTGIMFSESGYRGRTALLGLGPAINIEEAPRGWKLKRLNG</sequence>
<dbReference type="AlphaFoldDB" id="A0A1F5SNA1"/>
<proteinExistence type="predicted"/>
<comment type="caution">
    <text evidence="1">The sequence shown here is derived from an EMBL/GenBank/DDBJ whole genome shotgun (WGS) entry which is preliminary data.</text>
</comment>
<organism evidence="1 2">
    <name type="scientific">Candidatus Falkowbacteria bacterium RIFOXYA2_FULL_47_19</name>
    <dbReference type="NCBI Taxonomy" id="1797994"/>
    <lineage>
        <taxon>Bacteria</taxon>
        <taxon>Candidatus Falkowiibacteriota</taxon>
    </lineage>
</organism>
<name>A0A1F5SNA1_9BACT</name>
<dbReference type="EMBL" id="MFGB01000002">
    <property type="protein sequence ID" value="OGF28164.1"/>
    <property type="molecule type" value="Genomic_DNA"/>
</dbReference>
<evidence type="ECO:0000313" key="2">
    <source>
        <dbReference type="Proteomes" id="UP000178367"/>
    </source>
</evidence>
<protein>
    <submittedName>
        <fullName evidence="1">Uncharacterized protein</fullName>
    </submittedName>
</protein>
<dbReference type="STRING" id="1797994.A2227_06725"/>